<dbReference type="InterPro" id="IPR017853">
    <property type="entry name" value="GH"/>
</dbReference>
<dbReference type="AlphaFoldDB" id="A0A725BB93"/>
<organism evidence="2">
    <name type="scientific">Salmonella enteritidis PT4 (strain P125109)</name>
    <dbReference type="NCBI Taxonomy" id="550537"/>
    <lineage>
        <taxon>Bacteria</taxon>
        <taxon>Pseudomonadati</taxon>
        <taxon>Pseudomonadota</taxon>
        <taxon>Gammaproteobacteria</taxon>
        <taxon>Enterobacterales</taxon>
        <taxon>Enterobacteriaceae</taxon>
        <taxon>Salmonella</taxon>
    </lineage>
</organism>
<feature type="non-terminal residue" evidence="2">
    <location>
        <position position="96"/>
    </location>
</feature>
<sequence length="96" mass="10707">MSKTKKVSAGLLATVVATSGLTYAPERAQAFTAGEKLDNRVIFQSFSLFQPYESNMYRTLAKKGDLLNTWGVTDVWLPPAYRSFDMARYLEGYAIA</sequence>
<dbReference type="SUPFAM" id="SSF51445">
    <property type="entry name" value="(Trans)glycosidases"/>
    <property type="match status" value="1"/>
</dbReference>
<keyword evidence="1" id="KW-0732">Signal</keyword>
<reference evidence="2" key="1">
    <citation type="journal article" date="2018" name="Genome Biol.">
        <title>SKESA: strategic k-mer extension for scrupulous assemblies.</title>
        <authorList>
            <person name="Souvorov A."/>
            <person name="Agarwala R."/>
            <person name="Lipman D.J."/>
        </authorList>
    </citation>
    <scope>NUCLEOTIDE SEQUENCE</scope>
    <source>
        <strain evidence="2">P125109</strain>
    </source>
</reference>
<evidence type="ECO:0000313" key="2">
    <source>
        <dbReference type="EMBL" id="HAE0521040.1"/>
    </source>
</evidence>
<evidence type="ECO:0000256" key="1">
    <source>
        <dbReference type="SAM" id="SignalP"/>
    </source>
</evidence>
<feature type="signal peptide" evidence="1">
    <location>
        <begin position="1"/>
        <end position="24"/>
    </location>
</feature>
<dbReference type="Gene3D" id="3.20.20.470">
    <property type="entry name" value="Glucansucrase"/>
    <property type="match status" value="1"/>
</dbReference>
<name>A0A725BB93_SALEP</name>
<gene>
    <name evidence="2" type="ORF">G2720_24935</name>
</gene>
<protein>
    <submittedName>
        <fullName evidence="2">Dextransucrase</fullName>
    </submittedName>
</protein>
<proteinExistence type="predicted"/>
<accession>A0A725BB93</accession>
<dbReference type="EMBL" id="DAAQRD010000069">
    <property type="protein sequence ID" value="HAE0521040.1"/>
    <property type="molecule type" value="Genomic_DNA"/>
</dbReference>
<feature type="chain" id="PRO_5028398540" evidence="1">
    <location>
        <begin position="25"/>
        <end position="96"/>
    </location>
</feature>
<comment type="caution">
    <text evidence="2">The sequence shown here is derived from an EMBL/GenBank/DDBJ whole genome shotgun (WGS) entry which is preliminary data.</text>
</comment>
<reference evidence="2" key="2">
    <citation type="submission" date="2019-01" db="EMBL/GenBank/DDBJ databases">
        <authorList>
            <consortium name="NCBI Pathogen Detection Project"/>
        </authorList>
    </citation>
    <scope>NUCLEOTIDE SEQUENCE</scope>
    <source>
        <strain evidence="2">P125109</strain>
    </source>
</reference>